<evidence type="ECO:0000256" key="1">
    <source>
        <dbReference type="SAM" id="MobiDB-lite"/>
    </source>
</evidence>
<evidence type="ECO:0000313" key="3">
    <source>
        <dbReference type="Proteomes" id="UP000195880"/>
    </source>
</evidence>
<evidence type="ECO:0000313" key="2">
    <source>
        <dbReference type="EMBL" id="ARX87371.1"/>
    </source>
</evidence>
<dbReference type="Proteomes" id="UP000195880">
    <property type="component" value="Chromosome"/>
</dbReference>
<organism evidence="2 3">
    <name type="scientific">Streptomyces alboflavus</name>
    <dbReference type="NCBI Taxonomy" id="67267"/>
    <lineage>
        <taxon>Bacteria</taxon>
        <taxon>Bacillati</taxon>
        <taxon>Actinomycetota</taxon>
        <taxon>Actinomycetes</taxon>
        <taxon>Kitasatosporales</taxon>
        <taxon>Streptomycetaceae</taxon>
        <taxon>Streptomyces</taxon>
    </lineage>
</organism>
<protein>
    <submittedName>
        <fullName evidence="2">Uncharacterized protein</fullName>
    </submittedName>
</protein>
<dbReference type="KEGG" id="salf:SMD44_06852"/>
<feature type="region of interest" description="Disordered" evidence="1">
    <location>
        <begin position="47"/>
        <end position="89"/>
    </location>
</feature>
<reference evidence="2 3" key="1">
    <citation type="submission" date="2017-05" db="EMBL/GenBank/DDBJ databases">
        <title>Streptomyces alboflavus Genome sequencing and assembly.</title>
        <authorList>
            <person name="Wang Y."/>
            <person name="Du B."/>
            <person name="Ding Y."/>
            <person name="Liu H."/>
            <person name="Hou Q."/>
            <person name="Liu K."/>
            <person name="Wang C."/>
            <person name="Yao L."/>
        </authorList>
    </citation>
    <scope>NUCLEOTIDE SEQUENCE [LARGE SCALE GENOMIC DNA]</scope>
    <source>
        <strain evidence="2 3">MDJK44</strain>
    </source>
</reference>
<accession>A0A1Z1WLQ7</accession>
<name>A0A1Z1WLQ7_9ACTN</name>
<keyword evidence="3" id="KW-1185">Reference proteome</keyword>
<gene>
    <name evidence="2" type="ORF">SMD44_06852</name>
</gene>
<dbReference type="AlphaFoldDB" id="A0A1Z1WLQ7"/>
<sequence>MGVAAAVGVAGRVGVGVAFFVRAGVGDAVCSAPSFLPPLPGVFSAGSTDAVEPDEPLSLLPSPPHPVSARESAAATQVATAGIRRTEKS</sequence>
<proteinExistence type="predicted"/>
<dbReference type="EMBL" id="CP021748">
    <property type="protein sequence ID" value="ARX87371.1"/>
    <property type="molecule type" value="Genomic_DNA"/>
</dbReference>